<dbReference type="EMBL" id="MK500444">
    <property type="protein sequence ID" value="QBK89883.1"/>
    <property type="molecule type" value="Genomic_DNA"/>
</dbReference>
<sequence length="80" mass="9663">MVDYKYPRVSGHLRNFQRKDCIQAESEWRNFLYTYWYIIHISTICEVIQGSAKPLYLVYVILEIANEKKDTNMLDWLNTL</sequence>
<accession>A0A481Z2G9</accession>
<gene>
    <name evidence="1" type="ORF">LCPAC101_01660</name>
</gene>
<protein>
    <submittedName>
        <fullName evidence="1">Uncharacterized protein</fullName>
    </submittedName>
</protein>
<name>A0A481Z2G9_9VIRU</name>
<organism evidence="1">
    <name type="scientific">Pithovirus LCPAC101</name>
    <dbReference type="NCBI Taxonomy" id="2506586"/>
    <lineage>
        <taxon>Viruses</taxon>
        <taxon>Pithoviruses</taxon>
    </lineage>
</organism>
<evidence type="ECO:0000313" key="1">
    <source>
        <dbReference type="EMBL" id="QBK89883.1"/>
    </source>
</evidence>
<reference evidence="1" key="1">
    <citation type="journal article" date="2019" name="MBio">
        <title>Virus Genomes from Deep Sea Sediments Expand the Ocean Megavirome and Support Independent Origins of Viral Gigantism.</title>
        <authorList>
            <person name="Backstrom D."/>
            <person name="Yutin N."/>
            <person name="Jorgensen S.L."/>
            <person name="Dharamshi J."/>
            <person name="Homa F."/>
            <person name="Zaremba-Niedwiedzka K."/>
            <person name="Spang A."/>
            <person name="Wolf Y.I."/>
            <person name="Koonin E.V."/>
            <person name="Ettema T.J."/>
        </authorList>
    </citation>
    <scope>NUCLEOTIDE SEQUENCE</scope>
</reference>
<proteinExistence type="predicted"/>